<protein>
    <submittedName>
        <fullName evidence="5">Twin-arginine translocation pathway signal</fullName>
    </submittedName>
</protein>
<keyword evidence="7" id="KW-1185">Reference proteome</keyword>
<dbReference type="EMBL" id="PPEA01000770">
    <property type="protein sequence ID" value="PQM44549.1"/>
    <property type="molecule type" value="Genomic_DNA"/>
</dbReference>
<dbReference type="RefSeq" id="WP_071020754.1">
    <property type="nucleotide sequence ID" value="NZ_MLQM01000005.1"/>
</dbReference>
<proteinExistence type="predicted"/>
<accession>A0A1S1NPN9</accession>
<reference evidence="5 7" key="1">
    <citation type="submission" date="2016-10" db="EMBL/GenBank/DDBJ databases">
        <title>Genome sequence of Mycobacterium talmonii.</title>
        <authorList>
            <person name="Greninger A.L."/>
            <person name="Elliott B."/>
            <person name="Vasireddy S."/>
            <person name="Vasireddy R."/>
        </authorList>
    </citation>
    <scope>NUCLEOTIDE SEQUENCE [LARGE SCALE GENOMIC DNA]</scope>
    <source>
        <strain evidence="5">MO-5499</strain>
        <strain evidence="7">NE-TNMC-100812</strain>
    </source>
</reference>
<evidence type="ECO:0000256" key="4">
    <source>
        <dbReference type="SAM" id="Phobius"/>
    </source>
</evidence>
<evidence type="ECO:0000313" key="8">
    <source>
        <dbReference type="Proteomes" id="UP000238296"/>
    </source>
</evidence>
<evidence type="ECO:0000256" key="3">
    <source>
        <dbReference type="SAM" id="MobiDB-lite"/>
    </source>
</evidence>
<feature type="compositionally biased region" description="Acidic residues" evidence="3">
    <location>
        <begin position="1"/>
        <end position="17"/>
    </location>
</feature>
<comment type="caution">
    <text evidence="5">The sequence shown here is derived from an EMBL/GenBank/DDBJ whole genome shotgun (WGS) entry which is preliminary data.</text>
</comment>
<keyword evidence="4" id="KW-1133">Transmembrane helix</keyword>
<gene>
    <name evidence="5" type="ORF">BKN37_02335</name>
    <name evidence="6" type="ORF">C1Y40_05289</name>
</gene>
<evidence type="ECO:0000256" key="2">
    <source>
        <dbReference type="ARBA" id="ARBA00023136"/>
    </source>
</evidence>
<dbReference type="PANTHER" id="PTHR37042:SF4">
    <property type="entry name" value="OUTER MEMBRANE PROTEIN RV1973"/>
    <property type="match status" value="1"/>
</dbReference>
<dbReference type="PANTHER" id="PTHR37042">
    <property type="entry name" value="OUTER MEMBRANE PROTEIN RV1973"/>
    <property type="match status" value="1"/>
</dbReference>
<evidence type="ECO:0000313" key="5">
    <source>
        <dbReference type="EMBL" id="OHV06429.1"/>
    </source>
</evidence>
<dbReference type="EMBL" id="MLQM01000005">
    <property type="protein sequence ID" value="OHV06429.1"/>
    <property type="molecule type" value="Genomic_DNA"/>
</dbReference>
<dbReference type="Proteomes" id="UP000179734">
    <property type="component" value="Unassembled WGS sequence"/>
</dbReference>
<keyword evidence="4" id="KW-0812">Transmembrane</keyword>
<dbReference type="AlphaFoldDB" id="A0A1S1NPN9"/>
<dbReference type="GO" id="GO:0016020">
    <property type="term" value="C:membrane"/>
    <property type="evidence" value="ECO:0007669"/>
    <property type="project" value="UniProtKB-SubCell"/>
</dbReference>
<reference evidence="6 8" key="2">
    <citation type="journal article" date="2017" name="Int. J. Syst. Evol. Microbiol.">
        <title>Mycobacterium talmoniae sp. nov., a slowly growing mycobacterium isolated from human respiratory samples.</title>
        <authorList>
            <person name="Davidson R.M."/>
            <person name="DeGroote M.A."/>
            <person name="Marola J.L."/>
            <person name="Buss S."/>
            <person name="Jones V."/>
            <person name="McNeil M.R."/>
            <person name="Freifeld A.G."/>
            <person name="Elaine Epperson L."/>
            <person name="Hasan N.A."/>
            <person name="Jackson M."/>
            <person name="Iwen P.C."/>
            <person name="Salfinger M."/>
            <person name="Strong M."/>
        </authorList>
    </citation>
    <scope>NUCLEOTIDE SEQUENCE [LARGE SCALE GENOMIC DNA]</scope>
    <source>
        <strain evidence="6 8">ATCC BAA-2683</strain>
    </source>
</reference>
<feature type="region of interest" description="Disordered" evidence="3">
    <location>
        <begin position="1"/>
        <end position="43"/>
    </location>
</feature>
<dbReference type="Proteomes" id="UP000238296">
    <property type="component" value="Unassembled WGS sequence"/>
</dbReference>
<name>A0A1S1NPN9_9MYCO</name>
<evidence type="ECO:0000313" key="6">
    <source>
        <dbReference type="EMBL" id="PQM44549.1"/>
    </source>
</evidence>
<organism evidence="5 7">
    <name type="scientific">Mycobacterium talmoniae</name>
    <dbReference type="NCBI Taxonomy" id="1858794"/>
    <lineage>
        <taxon>Bacteria</taxon>
        <taxon>Bacillati</taxon>
        <taxon>Actinomycetota</taxon>
        <taxon>Actinomycetes</taxon>
        <taxon>Mycobacteriales</taxon>
        <taxon>Mycobacteriaceae</taxon>
        <taxon>Mycobacterium</taxon>
    </lineage>
</organism>
<evidence type="ECO:0000256" key="1">
    <source>
        <dbReference type="ARBA" id="ARBA00004370"/>
    </source>
</evidence>
<sequence>MSDAEENTDAAVEEPDADERAVDLDADDATTETVEPTGDSAGRGRAVAPAWWAAIVLAVLLIASVGVASWLYFARYQPDRQLGSDAEQAALAAAADGAVAVLSYAPNTLDKDFASAKSHLTGDFLSYYTDFTQKVVTPAAKQKEVQTSAAVVRKGIMRISPDSAEVLVFLNQTTVSKSNPDGAFSMSSVKVGLEKHNGHWLISSFDPV</sequence>
<feature type="transmembrane region" description="Helical" evidence="4">
    <location>
        <begin position="50"/>
        <end position="73"/>
    </location>
</feature>
<evidence type="ECO:0000313" key="7">
    <source>
        <dbReference type="Proteomes" id="UP000179734"/>
    </source>
</evidence>
<keyword evidence="2 4" id="KW-0472">Membrane</keyword>
<reference evidence="6" key="3">
    <citation type="submission" date="2018-01" db="EMBL/GenBank/DDBJ databases">
        <authorList>
            <person name="Gaut B.S."/>
            <person name="Morton B.R."/>
            <person name="Clegg M.T."/>
            <person name="Duvall M.R."/>
        </authorList>
    </citation>
    <scope>NUCLEOTIDE SEQUENCE</scope>
    <source>
        <strain evidence="6">ATCC BAA-2683</strain>
    </source>
</reference>
<comment type="subcellular location">
    <subcellularLocation>
        <location evidence="1">Membrane</location>
    </subcellularLocation>
</comment>